<evidence type="ECO:0000313" key="1">
    <source>
        <dbReference type="EMBL" id="ESU27717.1"/>
    </source>
</evidence>
<proteinExistence type="predicted"/>
<comment type="caution">
    <text evidence="1">The sequence shown here is derived from an EMBL/GenBank/DDBJ whole genome shotgun (WGS) entry which is preliminary data.</text>
</comment>
<dbReference type="EMBL" id="AVFO01000002">
    <property type="protein sequence ID" value="ESU27717.1"/>
    <property type="molecule type" value="Genomic_DNA"/>
</dbReference>
<organism evidence="1 2">
    <name type="scientific">Flavobacterium saliperosum S13</name>
    <dbReference type="NCBI Taxonomy" id="1341155"/>
    <lineage>
        <taxon>Bacteria</taxon>
        <taxon>Pseudomonadati</taxon>
        <taxon>Bacteroidota</taxon>
        <taxon>Flavobacteriia</taxon>
        <taxon>Flavobacteriales</taxon>
        <taxon>Flavobacteriaceae</taxon>
        <taxon>Flavobacterium</taxon>
    </lineage>
</organism>
<keyword evidence="2" id="KW-1185">Reference proteome</keyword>
<sequence length="58" mass="6504">MEDKYGLKLNRTPMVNANTNPKEQAKMVTIRRASELAGKYRKTNPPIQAVIPYAGLSK</sequence>
<accession>A0ABN0QJ04</accession>
<reference evidence="1 2" key="1">
    <citation type="submission" date="2013-08" db="EMBL/GenBank/DDBJ databases">
        <title>Flavobacterium saliperosum type strain genome sequencing.</title>
        <authorList>
            <person name="Lee K."/>
            <person name="Yi H."/>
            <person name="Park S."/>
            <person name="Chun J."/>
        </authorList>
    </citation>
    <scope>NUCLEOTIDE SEQUENCE [LARGE SCALE GENOMIC DNA]</scope>
    <source>
        <strain evidence="1 2">S13</strain>
    </source>
</reference>
<name>A0ABN0QJ04_9FLAO</name>
<dbReference type="Proteomes" id="UP000018234">
    <property type="component" value="Unassembled WGS sequence"/>
</dbReference>
<protein>
    <submittedName>
        <fullName evidence="1">Uncharacterized protein</fullName>
    </submittedName>
</protein>
<gene>
    <name evidence="1" type="ORF">FSS13T_01950</name>
</gene>
<evidence type="ECO:0000313" key="2">
    <source>
        <dbReference type="Proteomes" id="UP000018234"/>
    </source>
</evidence>